<dbReference type="EMBL" id="KN847529">
    <property type="protein sequence ID" value="KIW09548.1"/>
    <property type="molecule type" value="Genomic_DNA"/>
</dbReference>
<sequence length="625" mass="68405">MSRVSFVKQSLDFPPWCLEFDRRGYCYVGGGGGSGQRELKNKIAVFDTANRSELRKVAEVELEDDSCSSLAVTETGPLEAYLYGALNEPKEQKAKGNNRHLRSYHVKLPSRAQTKEKTEAIDGSIEEVNKVRLFSESYIKSEGFQRRTCLSRKLRPHAPNSGSSKRLLAICSSLSPESELLVVQGSKASPTAKDVVQRITPTGNAELNDVDLVEGDEPGNYKLVGATQHEVFISVLQLDPESMRPKAPLSQDYIWTAPIPDTFENKGRAKYKSVKFLSNDTVILLANIAGGSELQLLRLFDAGQAELILRKKLPKSVGSAVNMDVAFLNEGPAGERQAVIGVAAQKSSVLVFTMDLAGPQKAFRPSFKFYQEFTVSDAPMRAARFAPFLPPKVEASKEPPRQYLRLGSISLLSDITIDFLPLETVDGKPGSRYILQKTSGSTIGGLPINWVVIGFLIIIQVLLAQSYYSQKYSGGSSPQLLPQSWSDAIAAYRERVQIMGSPLARQVDRVTHTHAGERILSMLQAHHEESGHLPDGAKKAIVLSAPEEGAGLSTEIHESEADVLKSNADAKKWEELSKTQQQRWTEKLKKAGAWSADYGETIFKGVFFSELAGAVGRAAADAMAG</sequence>
<keyword evidence="1" id="KW-0812">Transmembrane</keyword>
<keyword evidence="1" id="KW-1133">Transmembrane helix</keyword>
<dbReference type="Gene3D" id="2.130.10.10">
    <property type="entry name" value="YVTN repeat-like/Quinoprotein amine dehydrogenase"/>
    <property type="match status" value="1"/>
</dbReference>
<evidence type="ECO:0000256" key="1">
    <source>
        <dbReference type="SAM" id="Phobius"/>
    </source>
</evidence>
<dbReference type="HOGENOM" id="CLU_021000_0_0_1"/>
<keyword evidence="3" id="KW-1185">Reference proteome</keyword>
<reference evidence="2 3" key="1">
    <citation type="submission" date="2015-01" db="EMBL/GenBank/DDBJ databases">
        <title>The Genome Sequence of Ochroconis gallopava CBS43764.</title>
        <authorList>
            <consortium name="The Broad Institute Genomics Platform"/>
            <person name="Cuomo C."/>
            <person name="de Hoog S."/>
            <person name="Gorbushina A."/>
            <person name="Stielow B."/>
            <person name="Teixiera M."/>
            <person name="Abouelleil A."/>
            <person name="Chapman S.B."/>
            <person name="Priest M."/>
            <person name="Young S.K."/>
            <person name="Wortman J."/>
            <person name="Nusbaum C."/>
            <person name="Birren B."/>
        </authorList>
    </citation>
    <scope>NUCLEOTIDE SEQUENCE [LARGE SCALE GENOMIC DNA]</scope>
    <source>
        <strain evidence="2 3">CBS 43764</strain>
    </source>
</reference>
<name>A0A0D2AS87_9PEZI</name>
<dbReference type="InterPro" id="IPR015943">
    <property type="entry name" value="WD40/YVTN_repeat-like_dom_sf"/>
</dbReference>
<dbReference type="AlphaFoldDB" id="A0A0D2AS87"/>
<evidence type="ECO:0000313" key="2">
    <source>
        <dbReference type="EMBL" id="KIW09548.1"/>
    </source>
</evidence>
<dbReference type="RefSeq" id="XP_016219417.1">
    <property type="nucleotide sequence ID" value="XM_016353160.1"/>
</dbReference>
<gene>
    <name evidence="2" type="ORF">PV09_00421</name>
</gene>
<dbReference type="STRING" id="253628.A0A0D2AS87"/>
<dbReference type="InParanoid" id="A0A0D2AS87"/>
<organism evidence="2 3">
    <name type="scientific">Verruconis gallopava</name>
    <dbReference type="NCBI Taxonomy" id="253628"/>
    <lineage>
        <taxon>Eukaryota</taxon>
        <taxon>Fungi</taxon>
        <taxon>Dikarya</taxon>
        <taxon>Ascomycota</taxon>
        <taxon>Pezizomycotina</taxon>
        <taxon>Dothideomycetes</taxon>
        <taxon>Pleosporomycetidae</taxon>
        <taxon>Venturiales</taxon>
        <taxon>Sympoventuriaceae</taxon>
        <taxon>Verruconis</taxon>
    </lineage>
</organism>
<dbReference type="OrthoDB" id="16538at2759"/>
<dbReference type="GeneID" id="27308394"/>
<proteinExistence type="predicted"/>
<accession>A0A0D2AS87</accession>
<keyword evidence="1" id="KW-0472">Membrane</keyword>
<feature type="transmembrane region" description="Helical" evidence="1">
    <location>
        <begin position="448"/>
        <end position="468"/>
    </location>
</feature>
<protein>
    <submittedName>
        <fullName evidence="2">Uncharacterized protein</fullName>
    </submittedName>
</protein>
<dbReference type="Proteomes" id="UP000053259">
    <property type="component" value="Unassembled WGS sequence"/>
</dbReference>
<dbReference type="VEuPathDB" id="FungiDB:PV09_00421"/>
<evidence type="ECO:0000313" key="3">
    <source>
        <dbReference type="Proteomes" id="UP000053259"/>
    </source>
</evidence>